<feature type="compositionally biased region" description="Polar residues" evidence="1">
    <location>
        <begin position="209"/>
        <end position="218"/>
    </location>
</feature>
<feature type="compositionally biased region" description="Gly residues" evidence="1">
    <location>
        <begin position="241"/>
        <end position="260"/>
    </location>
</feature>
<comment type="caution">
    <text evidence="3">The sequence shown here is derived from an EMBL/GenBank/DDBJ whole genome shotgun (WGS) entry which is preliminary data.</text>
</comment>
<feature type="compositionally biased region" description="Polar residues" evidence="1">
    <location>
        <begin position="556"/>
        <end position="575"/>
    </location>
</feature>
<organism evidence="3 4">
    <name type="scientific">Volvox reticuliferus</name>
    <dbReference type="NCBI Taxonomy" id="1737510"/>
    <lineage>
        <taxon>Eukaryota</taxon>
        <taxon>Viridiplantae</taxon>
        <taxon>Chlorophyta</taxon>
        <taxon>core chlorophytes</taxon>
        <taxon>Chlorophyceae</taxon>
        <taxon>CS clade</taxon>
        <taxon>Chlamydomonadales</taxon>
        <taxon>Volvocaceae</taxon>
        <taxon>Volvox</taxon>
    </lineage>
</organism>
<keyword evidence="2" id="KW-0812">Transmembrane</keyword>
<feature type="compositionally biased region" description="Low complexity" evidence="1">
    <location>
        <begin position="576"/>
        <end position="608"/>
    </location>
</feature>
<feature type="compositionally biased region" description="Gly residues" evidence="1">
    <location>
        <begin position="133"/>
        <end position="150"/>
    </location>
</feature>
<dbReference type="Proteomes" id="UP000722791">
    <property type="component" value="Unassembled WGS sequence"/>
</dbReference>
<feature type="compositionally biased region" description="Low complexity" evidence="1">
    <location>
        <begin position="315"/>
        <end position="344"/>
    </location>
</feature>
<dbReference type="AlphaFoldDB" id="A0A8J4G9N6"/>
<feature type="region of interest" description="Disordered" evidence="1">
    <location>
        <begin position="786"/>
        <end position="818"/>
    </location>
</feature>
<sequence>MDRPPPAGGSLRATQGERLLLSASTPIWISRSSQLSSSSSCSLGPYPRLASVVNKSVLFRRWGRLPCGLIRPAGGGGGGGGGSMVRLPAASAGAVVPRFLWRKGPMGQCGGPPWSCPRRLATHRASGARAVAGGEGGVNGGGGGGPGGGNAETREAIGSGGGTDVCGDGFGAGTQGAGAGGGSSPSGRSSSGDIGLGSSNIPPTPTTTGFGSSSNMSVTAAGGGDDRAATPDSVGSWGTDSGRGGDSPGGLRSGETGGESGCSLSGGEVAAVTALEPFASAAEEGIAAAAVVADAGTGGSLPPFQPRPSRPPSPLTSTPEIPAAGATPATTAAAGTPAAAEPAAGGNGPTGAAPSGGGGGNGGGVLLSGFRERLADLRELFAGALEGLWRSLDTWYTRLAFVVGLMCVIVTAVVNAVLVPVVNVHVMPTWEQRAAAVLRRDISLGRIRWVGLGGVTGVVPLVRLGPVAVGPQWGGAERSHAALPAVSIYLEPLTSLVYRQAVMRVHLEAPQVTVVQGPNFSWFGYPEDTPNNARNFVPGLGSEAELALADTRTALSYTGRQPYTPETTLRSHSYSQQQQQQQQDFRNPQKQGQGQSSQPPLQPLGRPSTWGGPAASGSGAVRNRTDTPGQGSEQGRGPPAPPLAALVHSPCPPPPLKSTASTAVEAAPPSLHLHPQQLLLLQRLQQHVYEQLLQLPVVDWVLQPFLQNATGQGRRSAAAQGFPSSAAAVAPAAASGSGSGATVTVTAATAAGLTAADVPRHLTHSLASTSGMAEADDATAVGGVAADGTAHQHRRHRRRHRHRDSHSSRATTQPHDQVASILEGGGYRGALDEREAASALPYNVPSSSSSSVSHSPGGGGQPLPAPPPPLA</sequence>
<feature type="region of interest" description="Disordered" evidence="1">
    <location>
        <begin position="298"/>
        <end position="357"/>
    </location>
</feature>
<feature type="non-terminal residue" evidence="3">
    <location>
        <position position="1"/>
    </location>
</feature>
<dbReference type="EMBL" id="BNCQ01000012">
    <property type="protein sequence ID" value="GIM02661.1"/>
    <property type="molecule type" value="Genomic_DNA"/>
</dbReference>
<evidence type="ECO:0000256" key="2">
    <source>
        <dbReference type="SAM" id="Phobius"/>
    </source>
</evidence>
<name>A0A8J4G9N6_9CHLO</name>
<feature type="compositionally biased region" description="Gly residues" evidence="1">
    <location>
        <begin position="345"/>
        <end position="357"/>
    </location>
</feature>
<evidence type="ECO:0000256" key="1">
    <source>
        <dbReference type="SAM" id="MobiDB-lite"/>
    </source>
</evidence>
<keyword evidence="2" id="KW-1133">Transmembrane helix</keyword>
<reference evidence="3" key="1">
    <citation type="journal article" date="2021" name="Proc. Natl. Acad. Sci. U.S.A.">
        <title>Three genomes in the algal genus Volvox reveal the fate of a haploid sex-determining region after a transition to homothallism.</title>
        <authorList>
            <person name="Yamamoto K."/>
            <person name="Hamaji T."/>
            <person name="Kawai-Toyooka H."/>
            <person name="Matsuzaki R."/>
            <person name="Takahashi F."/>
            <person name="Nishimura Y."/>
            <person name="Kawachi M."/>
            <person name="Noguchi H."/>
            <person name="Minakuchi Y."/>
            <person name="Umen J.G."/>
            <person name="Toyoda A."/>
            <person name="Nozaki H."/>
        </authorList>
    </citation>
    <scope>NUCLEOTIDE SEQUENCE</scope>
    <source>
        <strain evidence="3">NIES-3785</strain>
    </source>
</reference>
<feature type="compositionally biased region" description="Gly residues" evidence="1">
    <location>
        <begin position="158"/>
        <end position="184"/>
    </location>
</feature>
<evidence type="ECO:0000313" key="3">
    <source>
        <dbReference type="EMBL" id="GIM02661.1"/>
    </source>
</evidence>
<feature type="compositionally biased region" description="Pro residues" evidence="1">
    <location>
        <begin position="303"/>
        <end position="314"/>
    </location>
</feature>
<evidence type="ECO:0000313" key="4">
    <source>
        <dbReference type="Proteomes" id="UP000722791"/>
    </source>
</evidence>
<proteinExistence type="predicted"/>
<protein>
    <submittedName>
        <fullName evidence="3">Uncharacterized protein</fullName>
    </submittedName>
</protein>
<feature type="transmembrane region" description="Helical" evidence="2">
    <location>
        <begin position="399"/>
        <end position="422"/>
    </location>
</feature>
<keyword evidence="2" id="KW-0472">Membrane</keyword>
<feature type="compositionally biased region" description="Low complexity" evidence="1">
    <location>
        <begin position="844"/>
        <end position="855"/>
    </location>
</feature>
<feature type="region of interest" description="Disordered" evidence="1">
    <location>
        <begin position="830"/>
        <end position="871"/>
    </location>
</feature>
<feature type="region of interest" description="Disordered" evidence="1">
    <location>
        <begin position="556"/>
        <end position="666"/>
    </location>
</feature>
<feature type="region of interest" description="Disordered" evidence="1">
    <location>
        <begin position="127"/>
        <end position="264"/>
    </location>
</feature>
<feature type="compositionally biased region" description="Basic residues" evidence="1">
    <location>
        <begin position="791"/>
        <end position="804"/>
    </location>
</feature>
<gene>
    <name evidence="3" type="ORF">Vretimale_7450</name>
</gene>
<accession>A0A8J4G9N6</accession>